<dbReference type="Pfam" id="PF04672">
    <property type="entry name" value="Methyltransf_19"/>
    <property type="match status" value="1"/>
</dbReference>
<gene>
    <name evidence="2" type="ORF">GA0070624_5216</name>
</gene>
<dbReference type="AlphaFoldDB" id="A0A1C6T161"/>
<protein>
    <submittedName>
        <fullName evidence="2">S-adenosyl methyltransferase</fullName>
    </submittedName>
</protein>
<feature type="region of interest" description="Disordered" evidence="1">
    <location>
        <begin position="259"/>
        <end position="282"/>
    </location>
</feature>
<dbReference type="Gene3D" id="3.40.50.150">
    <property type="entry name" value="Vaccinia Virus protein VP39"/>
    <property type="match status" value="1"/>
</dbReference>
<dbReference type="STRING" id="568872.GA0070624_5216"/>
<evidence type="ECO:0000313" key="3">
    <source>
        <dbReference type="Proteomes" id="UP000199413"/>
    </source>
</evidence>
<dbReference type="GO" id="GO:0008168">
    <property type="term" value="F:methyltransferase activity"/>
    <property type="evidence" value="ECO:0007669"/>
    <property type="project" value="UniProtKB-KW"/>
</dbReference>
<dbReference type="InterPro" id="IPR029063">
    <property type="entry name" value="SAM-dependent_MTases_sf"/>
</dbReference>
<sequence length="282" mass="30772">MSSEETRFSPVAAELTSSRIDTSVAHPARRYNYWLGGKDNFQADRESGDAIAAAFPAVRIAALENRYFLRRAVSFLAEEAGIRQFLDIGTGIPTANNTHEVAQSIAPHSRIVYVDNDPIVLSHARALLTSSPEGATAYIDADLREPEKILNHPDLLRTLDLSQPVALMLIAITHFIVDSEDPYGIVTRLLDALPSGSYLAVTNVTTDLMPPEQKREADAAATSGRHGPIRFRSRDEFARFFDGLELAPPGIGPVAEWRAENEPQPRPSAAEASVYGGVARKP</sequence>
<keyword evidence="3" id="KW-1185">Reference proteome</keyword>
<keyword evidence="2" id="KW-0489">Methyltransferase</keyword>
<dbReference type="Proteomes" id="UP000199413">
    <property type="component" value="Unassembled WGS sequence"/>
</dbReference>
<reference evidence="3" key="1">
    <citation type="submission" date="2016-06" db="EMBL/GenBank/DDBJ databases">
        <authorList>
            <person name="Varghese N."/>
            <person name="Submissions Spin"/>
        </authorList>
    </citation>
    <scope>NUCLEOTIDE SEQUENCE [LARGE SCALE GENOMIC DNA]</scope>
    <source>
        <strain evidence="3">DSM 45431</strain>
    </source>
</reference>
<dbReference type="SUPFAM" id="SSF53335">
    <property type="entry name" value="S-adenosyl-L-methionine-dependent methyltransferases"/>
    <property type="match status" value="1"/>
</dbReference>
<evidence type="ECO:0000313" key="2">
    <source>
        <dbReference type="EMBL" id="SCL35273.1"/>
    </source>
</evidence>
<dbReference type="EMBL" id="FMHV01000002">
    <property type="protein sequence ID" value="SCL35273.1"/>
    <property type="molecule type" value="Genomic_DNA"/>
</dbReference>
<organism evidence="2 3">
    <name type="scientific">Micromonospora rhizosphaerae</name>
    <dbReference type="NCBI Taxonomy" id="568872"/>
    <lineage>
        <taxon>Bacteria</taxon>
        <taxon>Bacillati</taxon>
        <taxon>Actinomycetota</taxon>
        <taxon>Actinomycetes</taxon>
        <taxon>Micromonosporales</taxon>
        <taxon>Micromonosporaceae</taxon>
        <taxon>Micromonospora</taxon>
    </lineage>
</organism>
<dbReference type="GO" id="GO:0032259">
    <property type="term" value="P:methylation"/>
    <property type="evidence" value="ECO:0007669"/>
    <property type="project" value="UniProtKB-KW"/>
</dbReference>
<accession>A0A1C6T161</accession>
<dbReference type="InterPro" id="IPR006764">
    <property type="entry name" value="SAM_dep_MeTrfase_SAV2177_type"/>
</dbReference>
<keyword evidence="2" id="KW-0808">Transferase</keyword>
<dbReference type="PIRSF" id="PIRSF017393">
    <property type="entry name" value="MTase_SAV2177"/>
    <property type="match status" value="1"/>
</dbReference>
<name>A0A1C6T161_9ACTN</name>
<proteinExistence type="predicted"/>
<evidence type="ECO:0000256" key="1">
    <source>
        <dbReference type="SAM" id="MobiDB-lite"/>
    </source>
</evidence>